<keyword evidence="2" id="KW-1185">Reference proteome</keyword>
<dbReference type="PROSITE" id="PS51257">
    <property type="entry name" value="PROKAR_LIPOPROTEIN"/>
    <property type="match status" value="1"/>
</dbReference>
<accession>A0ABR5YQX3</accession>
<name>A0ABR5YQX3_9ENTR</name>
<dbReference type="Pfam" id="PF11153">
    <property type="entry name" value="DUF2931"/>
    <property type="match status" value="1"/>
</dbReference>
<dbReference type="RefSeq" id="WP_063449950.1">
    <property type="nucleotide sequence ID" value="NZ_LVVA01000007.1"/>
</dbReference>
<evidence type="ECO:0000313" key="1">
    <source>
        <dbReference type="EMBL" id="KZR34630.1"/>
    </source>
</evidence>
<reference evidence="2" key="1">
    <citation type="submission" date="2016-03" db="EMBL/GenBank/DDBJ databases">
        <title>WGS of SAMN04393274.</title>
        <authorList>
            <person name="Adams M."/>
            <person name="Sutton G."/>
            <person name="Nelson K."/>
            <person name="Thaden J."/>
            <person name="Fowler V."/>
            <person name="Mccorrison J."/>
            <person name="Sanka R."/>
            <person name="Brinkac L."/>
            <person name="Nierman W."/>
        </authorList>
    </citation>
    <scope>NUCLEOTIDE SEQUENCE [LARGE SCALE GENOMIC DNA]</scope>
    <source>
        <strain evidence="2">GN06232</strain>
    </source>
</reference>
<sequence>MKRLSVIVAVLGVILLTGCHDRREGMKSLLGDGVEKWGKRLPYDSWNFSFIYPKELPALVTMVYLEDGDIRENIFRRLDPMDISDLSVGRWHDLMGGNGGNFNRVKALPVRMTVCWESVIDKKAYETEIWFGQETWQQMLTAYPDTYHPGKSYYRNRMAVGLAPGGVVRVWLEDHGNPSVLQAPARQFTLMGDDMMICKNVPNRIDFNYIEANGYDPFIRDFIKGKHYPYGNW</sequence>
<comment type="caution">
    <text evidence="1">The sequence shown here is derived from an EMBL/GenBank/DDBJ whole genome shotgun (WGS) entry which is preliminary data.</text>
</comment>
<organism evidence="1 2">
    <name type="scientific">Enterobacter genomosp. S</name>
    <dbReference type="NCBI Taxonomy" id="2364151"/>
    <lineage>
        <taxon>Bacteria</taxon>
        <taxon>Pseudomonadati</taxon>
        <taxon>Pseudomonadota</taxon>
        <taxon>Gammaproteobacteria</taxon>
        <taxon>Enterobacterales</taxon>
        <taxon>Enterobacteriaceae</taxon>
        <taxon>Enterobacter</taxon>
        <taxon>Enterobacter cloacae complex</taxon>
        <taxon>Enterobacter cloacae complex clade S</taxon>
    </lineage>
</organism>
<gene>
    <name evidence="1" type="ORF">A3466_19430</name>
</gene>
<evidence type="ECO:0000313" key="2">
    <source>
        <dbReference type="Proteomes" id="UP000076880"/>
    </source>
</evidence>
<dbReference type="InterPro" id="IPR021326">
    <property type="entry name" value="DUF2931"/>
</dbReference>
<dbReference type="EMBL" id="LVVA01000007">
    <property type="protein sequence ID" value="KZR34630.1"/>
    <property type="molecule type" value="Genomic_DNA"/>
</dbReference>
<proteinExistence type="predicted"/>
<dbReference type="Proteomes" id="UP000076880">
    <property type="component" value="Unassembled WGS sequence"/>
</dbReference>
<protein>
    <submittedName>
        <fullName evidence="1">Type VI secretion protein</fullName>
    </submittedName>
</protein>